<dbReference type="EMBL" id="JBHSDV010000001">
    <property type="protein sequence ID" value="MFC4386915.1"/>
    <property type="molecule type" value="Genomic_DNA"/>
</dbReference>
<feature type="region of interest" description="Disordered" evidence="4">
    <location>
        <begin position="123"/>
        <end position="169"/>
    </location>
</feature>
<sequence>MRKLLLFIFCMTIFLLTACSQEENPEQGTADEDTITVYTTLYPLEYFTKQIGKEFVNVQTILPQGSDPHSFEPTSKMMVDIAEADLFIYNGADMESYAKTMEDALKQEEVSILEAADGISLTEHHHENSESESEEAHSHNETAHIEESDAHEEDSHEHESDHEHGDVDPHIWLDPLKSVQLAENIKERLIELLPEQTDYFEENFHQLEERLIQLDTSFHTTIDNAKKKEILVTHAAYGYWEQSYGLQQLAISGISPSDEPSQKEIERIIERVKEHGIKYLLFEQNIEPKVASVIQEEANVESLQLHNISVLTEEDVSNEEDYFTLMERNLEVLNEALEY</sequence>
<accession>A0ABV8VTP8</accession>
<keyword evidence="7" id="KW-1185">Reference proteome</keyword>
<gene>
    <name evidence="6" type="ORF">ACFOZ1_03730</name>
</gene>
<evidence type="ECO:0000313" key="7">
    <source>
        <dbReference type="Proteomes" id="UP001595880"/>
    </source>
</evidence>
<evidence type="ECO:0000256" key="3">
    <source>
        <dbReference type="RuleBase" id="RU003512"/>
    </source>
</evidence>
<comment type="similarity">
    <text evidence="3">Belongs to the bacterial solute-binding protein 9 family.</text>
</comment>
<dbReference type="PROSITE" id="PS51257">
    <property type="entry name" value="PROKAR_LIPOPROTEIN"/>
    <property type="match status" value="1"/>
</dbReference>
<feature type="signal peptide" evidence="5">
    <location>
        <begin position="1"/>
        <end position="18"/>
    </location>
</feature>
<dbReference type="RefSeq" id="WP_390196027.1">
    <property type="nucleotide sequence ID" value="NZ_JBHSDV010000001.1"/>
</dbReference>
<dbReference type="InterPro" id="IPR050492">
    <property type="entry name" value="Bact_metal-bind_prot9"/>
</dbReference>
<proteinExistence type="inferred from homology"/>
<dbReference type="PANTHER" id="PTHR42953">
    <property type="entry name" value="HIGH-AFFINITY ZINC UPTAKE SYSTEM PROTEIN ZNUA-RELATED"/>
    <property type="match status" value="1"/>
</dbReference>
<dbReference type="InterPro" id="IPR006128">
    <property type="entry name" value="Lipoprotein_PsaA-like"/>
</dbReference>
<evidence type="ECO:0000313" key="6">
    <source>
        <dbReference type="EMBL" id="MFC4386915.1"/>
    </source>
</evidence>
<organism evidence="6 7">
    <name type="scientific">Gracilibacillus marinus</name>
    <dbReference type="NCBI Taxonomy" id="630535"/>
    <lineage>
        <taxon>Bacteria</taxon>
        <taxon>Bacillati</taxon>
        <taxon>Bacillota</taxon>
        <taxon>Bacilli</taxon>
        <taxon>Bacillales</taxon>
        <taxon>Bacillaceae</taxon>
        <taxon>Gracilibacillus</taxon>
    </lineage>
</organism>
<comment type="caution">
    <text evidence="6">The sequence shown here is derived from an EMBL/GenBank/DDBJ whole genome shotgun (WGS) entry which is preliminary data.</text>
</comment>
<reference evidence="7" key="1">
    <citation type="journal article" date="2019" name="Int. J. Syst. Evol. Microbiol.">
        <title>The Global Catalogue of Microorganisms (GCM) 10K type strain sequencing project: providing services to taxonomists for standard genome sequencing and annotation.</title>
        <authorList>
            <consortium name="The Broad Institute Genomics Platform"/>
            <consortium name="The Broad Institute Genome Sequencing Center for Infectious Disease"/>
            <person name="Wu L."/>
            <person name="Ma J."/>
        </authorList>
    </citation>
    <scope>NUCLEOTIDE SEQUENCE [LARGE SCALE GENOMIC DNA]</scope>
    <source>
        <strain evidence="7">KACC 14058</strain>
    </source>
</reference>
<evidence type="ECO:0000256" key="1">
    <source>
        <dbReference type="ARBA" id="ARBA00022448"/>
    </source>
</evidence>
<evidence type="ECO:0000256" key="5">
    <source>
        <dbReference type="SAM" id="SignalP"/>
    </source>
</evidence>
<protein>
    <submittedName>
        <fullName evidence="6">Metal ABC transporter solute-binding protein, Zn/Mn family</fullName>
    </submittedName>
</protein>
<dbReference type="Gene3D" id="3.40.50.1980">
    <property type="entry name" value="Nitrogenase molybdenum iron protein domain"/>
    <property type="match status" value="2"/>
</dbReference>
<dbReference type="SUPFAM" id="SSF53807">
    <property type="entry name" value="Helical backbone' metal receptor"/>
    <property type="match status" value="1"/>
</dbReference>
<dbReference type="Proteomes" id="UP001595880">
    <property type="component" value="Unassembled WGS sequence"/>
</dbReference>
<dbReference type="PANTHER" id="PTHR42953:SF8">
    <property type="entry name" value="ZINT DOMAIN-CONTAINING PROTEIN"/>
    <property type="match status" value="1"/>
</dbReference>
<evidence type="ECO:0000256" key="4">
    <source>
        <dbReference type="SAM" id="MobiDB-lite"/>
    </source>
</evidence>
<feature type="chain" id="PRO_5045220076" evidence="5">
    <location>
        <begin position="19"/>
        <end position="339"/>
    </location>
</feature>
<name>A0ABV8VTP8_9BACI</name>
<keyword evidence="2 5" id="KW-0732">Signal</keyword>
<keyword evidence="1 3" id="KW-0813">Transport</keyword>
<dbReference type="PRINTS" id="PR00690">
    <property type="entry name" value="ADHESNFAMILY"/>
</dbReference>
<evidence type="ECO:0000256" key="2">
    <source>
        <dbReference type="ARBA" id="ARBA00022729"/>
    </source>
</evidence>
<dbReference type="Pfam" id="PF01297">
    <property type="entry name" value="ZnuA"/>
    <property type="match status" value="1"/>
</dbReference>
<dbReference type="InterPro" id="IPR006127">
    <property type="entry name" value="ZnuA-like"/>
</dbReference>